<proteinExistence type="predicted"/>
<accession>A0ABQ3UXX0</accession>
<reference evidence="1 2" key="1">
    <citation type="journal article" date="2021" name="Int. J. Syst. Evol. Microbiol.">
        <title>Reticulibacter mediterranei gen. nov., sp. nov., within the new family Reticulibacteraceae fam. nov., and Ktedonospora formicarum gen. nov., sp. nov., Ktedonobacter robiniae sp. nov., Dictyobacter formicarum sp. nov. and Dictyobacter arantiisoli sp. nov., belonging to the class Ktedonobacteria.</title>
        <authorList>
            <person name="Yabe S."/>
            <person name="Zheng Y."/>
            <person name="Wang C.M."/>
            <person name="Sakai Y."/>
            <person name="Abe K."/>
            <person name="Yokota A."/>
            <person name="Donadio S."/>
            <person name="Cavaletti L."/>
            <person name="Monciardini P."/>
        </authorList>
    </citation>
    <scope>NUCLEOTIDE SEQUENCE [LARGE SCALE GENOMIC DNA]</scope>
    <source>
        <strain evidence="1 2">SOSP1-30</strain>
    </source>
</reference>
<comment type="caution">
    <text evidence="1">The sequence shown here is derived from an EMBL/GenBank/DDBJ whole genome shotgun (WGS) entry which is preliminary data.</text>
</comment>
<evidence type="ECO:0008006" key="3">
    <source>
        <dbReference type="Google" id="ProtNLM"/>
    </source>
</evidence>
<dbReference type="PANTHER" id="PTHR35528:SF3">
    <property type="entry name" value="BLL1675 PROTEIN"/>
    <property type="match status" value="1"/>
</dbReference>
<protein>
    <recommendedName>
        <fullName evidence="3">IS6 family transposase</fullName>
    </recommendedName>
</protein>
<evidence type="ECO:0000313" key="1">
    <source>
        <dbReference type="EMBL" id="GHO57518.1"/>
    </source>
</evidence>
<evidence type="ECO:0000313" key="2">
    <source>
        <dbReference type="Proteomes" id="UP000654345"/>
    </source>
</evidence>
<keyword evidence="2" id="KW-1185">Reference proteome</keyword>
<dbReference type="Proteomes" id="UP000654345">
    <property type="component" value="Unassembled WGS sequence"/>
</dbReference>
<dbReference type="PANTHER" id="PTHR35528">
    <property type="entry name" value="BLL1675 PROTEIN"/>
    <property type="match status" value="1"/>
</dbReference>
<organism evidence="1 2">
    <name type="scientific">Ktedonobacter robiniae</name>
    <dbReference type="NCBI Taxonomy" id="2778365"/>
    <lineage>
        <taxon>Bacteria</taxon>
        <taxon>Bacillati</taxon>
        <taxon>Chloroflexota</taxon>
        <taxon>Ktedonobacteria</taxon>
        <taxon>Ktedonobacterales</taxon>
        <taxon>Ktedonobacteraceae</taxon>
        <taxon>Ktedonobacter</taxon>
    </lineage>
</organism>
<gene>
    <name evidence="1" type="ORF">KSB_59930</name>
</gene>
<dbReference type="EMBL" id="BNJG01000002">
    <property type="protein sequence ID" value="GHO57518.1"/>
    <property type="molecule type" value="Genomic_DNA"/>
</dbReference>
<sequence>MKPSSVSPYKGFRFPPEIIGHCVWLYFRFSLSFRDLEEIMAERGISMTYETIRQWCLKFGQQSANILKYRSGKLGNKWHLDWECGPMVFRCKHMIRSGRCQSCR</sequence>
<dbReference type="InterPro" id="IPR052183">
    <property type="entry name" value="IS_Transposase"/>
</dbReference>
<name>A0ABQ3UXX0_9CHLR</name>